<evidence type="ECO:0000313" key="3">
    <source>
        <dbReference type="Proteomes" id="UP000620670"/>
    </source>
</evidence>
<feature type="compositionally biased region" description="Low complexity" evidence="1">
    <location>
        <begin position="173"/>
        <end position="185"/>
    </location>
</feature>
<feature type="compositionally biased region" description="Polar residues" evidence="1">
    <location>
        <begin position="133"/>
        <end position="150"/>
    </location>
</feature>
<evidence type="ECO:0000313" key="2">
    <source>
        <dbReference type="EMBL" id="MBJ6125331.1"/>
    </source>
</evidence>
<proteinExistence type="predicted"/>
<gene>
    <name evidence="2" type="ORF">JAO75_07895</name>
</gene>
<comment type="caution">
    <text evidence="2">The sequence shown here is derived from an EMBL/GenBank/DDBJ whole genome shotgun (WGS) entry which is preliminary data.</text>
</comment>
<dbReference type="EMBL" id="JAELXT010000005">
    <property type="protein sequence ID" value="MBJ6125331.1"/>
    <property type="molecule type" value="Genomic_DNA"/>
</dbReference>
<feature type="region of interest" description="Disordered" evidence="1">
    <location>
        <begin position="98"/>
        <end position="194"/>
    </location>
</feature>
<protein>
    <submittedName>
        <fullName evidence="2">Uncharacterized protein</fullName>
    </submittedName>
</protein>
<dbReference type="RefSeq" id="WP_199048088.1">
    <property type="nucleotide sequence ID" value="NZ_JAELXT010000005.1"/>
</dbReference>
<feature type="compositionally biased region" description="Low complexity" evidence="1">
    <location>
        <begin position="120"/>
        <end position="132"/>
    </location>
</feature>
<dbReference type="Proteomes" id="UP000620670">
    <property type="component" value="Unassembled WGS sequence"/>
</dbReference>
<reference evidence="3" key="1">
    <citation type="submission" date="2020-12" db="EMBL/GenBank/DDBJ databases">
        <title>Hymenobacter sp.</title>
        <authorList>
            <person name="Kim M.K."/>
        </authorList>
    </citation>
    <scope>NUCLEOTIDE SEQUENCE [LARGE SCALE GENOMIC DNA]</scope>
    <source>
        <strain evidence="3">BT325</strain>
    </source>
</reference>
<accession>A0ABS0XZ52</accession>
<feature type="non-terminal residue" evidence="2">
    <location>
        <position position="212"/>
    </location>
</feature>
<sequence length="212" mass="21559">MSQQPDPTIPFDASVVDEEAMRALRAVQRSLPMGDGGASGNLVGGTEAVAAFGMMRGGPSGAVAVTPHEIGSFAWNLAPAPQDEPLKPLDLAPPVRPAVILDEGPSGVDLSLSATPTPPIRSRANIARSSSSYVATEQDSTTTQVTSPASAGTPDDSAVVTPPSTLKPDPQEPADIAAAPPSVAARDVSGSEDRSIRLDLSAALVDRDGSET</sequence>
<organism evidence="2 3">
    <name type="scientific">Microvirga splendida</name>
    <dbReference type="NCBI Taxonomy" id="2795727"/>
    <lineage>
        <taxon>Bacteria</taxon>
        <taxon>Pseudomonadati</taxon>
        <taxon>Pseudomonadota</taxon>
        <taxon>Alphaproteobacteria</taxon>
        <taxon>Hyphomicrobiales</taxon>
        <taxon>Methylobacteriaceae</taxon>
        <taxon>Microvirga</taxon>
    </lineage>
</organism>
<name>A0ABS0XZ52_9HYPH</name>
<evidence type="ECO:0000256" key="1">
    <source>
        <dbReference type="SAM" id="MobiDB-lite"/>
    </source>
</evidence>
<keyword evidence="3" id="KW-1185">Reference proteome</keyword>